<evidence type="ECO:0000256" key="8">
    <source>
        <dbReference type="ARBA" id="ARBA00022842"/>
    </source>
</evidence>
<keyword evidence="3" id="KW-0808">Transferase</keyword>
<dbReference type="GO" id="GO:0005524">
    <property type="term" value="F:ATP binding"/>
    <property type="evidence" value="ECO:0007669"/>
    <property type="project" value="UniProtKB-KW"/>
</dbReference>
<protein>
    <recommendedName>
        <fullName evidence="10">Polymerase nucleotidyl transferase domain-containing protein</fullName>
    </recommendedName>
</protein>
<dbReference type="EMBL" id="FRCY01000001">
    <property type="protein sequence ID" value="SHM42913.1"/>
    <property type="molecule type" value="Genomic_DNA"/>
</dbReference>
<evidence type="ECO:0000256" key="4">
    <source>
        <dbReference type="ARBA" id="ARBA00022695"/>
    </source>
</evidence>
<dbReference type="RefSeq" id="WP_143155885.1">
    <property type="nucleotide sequence ID" value="NZ_FRCY01000001.1"/>
</dbReference>
<evidence type="ECO:0000256" key="6">
    <source>
        <dbReference type="ARBA" id="ARBA00022741"/>
    </source>
</evidence>
<dbReference type="STRING" id="388280.SAMN04488057_101425"/>
<keyword evidence="6" id="KW-0547">Nucleotide-binding</keyword>
<evidence type="ECO:0000256" key="5">
    <source>
        <dbReference type="ARBA" id="ARBA00022723"/>
    </source>
</evidence>
<organism evidence="11 12">
    <name type="scientific">Cyclobacterium lianum</name>
    <dbReference type="NCBI Taxonomy" id="388280"/>
    <lineage>
        <taxon>Bacteria</taxon>
        <taxon>Pseudomonadati</taxon>
        <taxon>Bacteroidota</taxon>
        <taxon>Cytophagia</taxon>
        <taxon>Cytophagales</taxon>
        <taxon>Cyclobacteriaceae</taxon>
        <taxon>Cyclobacterium</taxon>
    </lineage>
</organism>
<keyword evidence="12" id="KW-1185">Reference proteome</keyword>
<sequence length="97" mass="10984">MITKDQKNIIIEVLQPFTPKMIGIFGSFARNENKENSDLDILVEFQNTVNLLDIIGAEMQLSELLNLKVDLITTKAISPRLVPRIESDLQQIFPDEG</sequence>
<comment type="similarity">
    <text evidence="9">Belongs to the MntA antitoxin family.</text>
</comment>
<dbReference type="GO" id="GO:0016779">
    <property type="term" value="F:nucleotidyltransferase activity"/>
    <property type="evidence" value="ECO:0007669"/>
    <property type="project" value="UniProtKB-KW"/>
</dbReference>
<keyword evidence="8" id="KW-0460">Magnesium</keyword>
<dbReference type="CDD" id="cd05403">
    <property type="entry name" value="NT_KNTase_like"/>
    <property type="match status" value="1"/>
</dbReference>
<proteinExistence type="inferred from homology"/>
<reference evidence="11 12" key="1">
    <citation type="submission" date="2016-11" db="EMBL/GenBank/DDBJ databases">
        <authorList>
            <person name="Jaros S."/>
            <person name="Januszkiewicz K."/>
            <person name="Wedrychowicz H."/>
        </authorList>
    </citation>
    <scope>NUCLEOTIDE SEQUENCE [LARGE SCALE GENOMIC DNA]</scope>
    <source>
        <strain evidence="11 12">CGMCC 1.6102</strain>
    </source>
</reference>
<dbReference type="InterPro" id="IPR052038">
    <property type="entry name" value="Type-VII_TA_antitoxin"/>
</dbReference>
<dbReference type="PANTHER" id="PTHR33571:SF14">
    <property type="entry name" value="PROTEIN ADENYLYLTRANSFERASE MJ0435-RELATED"/>
    <property type="match status" value="1"/>
</dbReference>
<feature type="domain" description="Polymerase nucleotidyl transferase" evidence="10">
    <location>
        <begin position="12"/>
        <end position="88"/>
    </location>
</feature>
<accession>A0A1M7IQK4</accession>
<dbReference type="Proteomes" id="UP000184513">
    <property type="component" value="Unassembled WGS sequence"/>
</dbReference>
<keyword evidence="7" id="KW-0067">ATP-binding</keyword>
<name>A0A1M7IQK4_9BACT</name>
<dbReference type="OrthoDB" id="9809668at2"/>
<gene>
    <name evidence="11" type="ORF">SAMN04488057_101425</name>
</gene>
<dbReference type="InterPro" id="IPR002934">
    <property type="entry name" value="Polymerase_NTP_transf_dom"/>
</dbReference>
<keyword evidence="5" id="KW-0479">Metal-binding</keyword>
<evidence type="ECO:0000256" key="3">
    <source>
        <dbReference type="ARBA" id="ARBA00022679"/>
    </source>
</evidence>
<dbReference type="PANTHER" id="PTHR33571">
    <property type="entry name" value="SSL8005 PROTEIN"/>
    <property type="match status" value="1"/>
</dbReference>
<keyword evidence="2" id="KW-1277">Toxin-antitoxin system</keyword>
<dbReference type="InterPro" id="IPR043519">
    <property type="entry name" value="NT_sf"/>
</dbReference>
<dbReference type="Gene3D" id="3.30.460.10">
    <property type="entry name" value="Beta Polymerase, domain 2"/>
    <property type="match status" value="1"/>
</dbReference>
<evidence type="ECO:0000313" key="12">
    <source>
        <dbReference type="Proteomes" id="UP000184513"/>
    </source>
</evidence>
<evidence type="ECO:0000256" key="1">
    <source>
        <dbReference type="ARBA" id="ARBA00001946"/>
    </source>
</evidence>
<keyword evidence="4" id="KW-0548">Nucleotidyltransferase</keyword>
<evidence type="ECO:0000256" key="7">
    <source>
        <dbReference type="ARBA" id="ARBA00022840"/>
    </source>
</evidence>
<evidence type="ECO:0000256" key="2">
    <source>
        <dbReference type="ARBA" id="ARBA00022649"/>
    </source>
</evidence>
<dbReference type="GO" id="GO:0046872">
    <property type="term" value="F:metal ion binding"/>
    <property type="evidence" value="ECO:0007669"/>
    <property type="project" value="UniProtKB-KW"/>
</dbReference>
<dbReference type="Pfam" id="PF01909">
    <property type="entry name" value="NTP_transf_2"/>
    <property type="match status" value="1"/>
</dbReference>
<evidence type="ECO:0000259" key="10">
    <source>
        <dbReference type="Pfam" id="PF01909"/>
    </source>
</evidence>
<evidence type="ECO:0000256" key="9">
    <source>
        <dbReference type="ARBA" id="ARBA00038276"/>
    </source>
</evidence>
<dbReference type="AlphaFoldDB" id="A0A1M7IQK4"/>
<dbReference type="SUPFAM" id="SSF81301">
    <property type="entry name" value="Nucleotidyltransferase"/>
    <property type="match status" value="1"/>
</dbReference>
<evidence type="ECO:0000313" key="11">
    <source>
        <dbReference type="EMBL" id="SHM42913.1"/>
    </source>
</evidence>
<comment type="cofactor">
    <cofactor evidence="1">
        <name>Mg(2+)</name>
        <dbReference type="ChEBI" id="CHEBI:18420"/>
    </cofactor>
</comment>